<dbReference type="Proteomes" id="UP001162156">
    <property type="component" value="Unassembled WGS sequence"/>
</dbReference>
<evidence type="ECO:0000256" key="1">
    <source>
        <dbReference type="ARBA" id="ARBA00001968"/>
    </source>
</evidence>
<evidence type="ECO:0000256" key="2">
    <source>
        <dbReference type="ARBA" id="ARBA00022723"/>
    </source>
</evidence>
<dbReference type="InterPro" id="IPR027806">
    <property type="entry name" value="HARBI1_dom"/>
</dbReference>
<proteinExistence type="predicted"/>
<keyword evidence="3" id="KW-0472">Membrane</keyword>
<comment type="cofactor">
    <cofactor evidence="1">
        <name>a divalent metal cation</name>
        <dbReference type="ChEBI" id="CHEBI:60240"/>
    </cofactor>
</comment>
<feature type="domain" description="DDE Tnp4" evidence="4">
    <location>
        <begin position="54"/>
        <end position="116"/>
    </location>
</feature>
<evidence type="ECO:0000313" key="6">
    <source>
        <dbReference type="Proteomes" id="UP001162156"/>
    </source>
</evidence>
<keyword evidence="2" id="KW-0479">Metal-binding</keyword>
<dbReference type="Pfam" id="PF13359">
    <property type="entry name" value="DDE_Tnp_4"/>
    <property type="match status" value="1"/>
</dbReference>
<dbReference type="EMBL" id="JANEYF010004983">
    <property type="protein sequence ID" value="KAJ8929483.1"/>
    <property type="molecule type" value="Genomic_DNA"/>
</dbReference>
<evidence type="ECO:0000259" key="4">
    <source>
        <dbReference type="Pfam" id="PF13359"/>
    </source>
</evidence>
<evidence type="ECO:0000256" key="3">
    <source>
        <dbReference type="SAM" id="Phobius"/>
    </source>
</evidence>
<keyword evidence="6" id="KW-1185">Reference proteome</keyword>
<protein>
    <recommendedName>
        <fullName evidence="4">DDE Tnp4 domain-containing protein</fullName>
    </recommendedName>
</protein>
<dbReference type="AlphaFoldDB" id="A0AAV8WSD8"/>
<feature type="transmembrane region" description="Helical" evidence="3">
    <location>
        <begin position="12"/>
        <end position="36"/>
    </location>
</feature>
<name>A0AAV8WSD8_9CUCU</name>
<evidence type="ECO:0000313" key="5">
    <source>
        <dbReference type="EMBL" id="KAJ8929483.1"/>
    </source>
</evidence>
<keyword evidence="3" id="KW-0812">Transmembrane</keyword>
<reference evidence="5" key="1">
    <citation type="journal article" date="2023" name="Insect Mol. Biol.">
        <title>Genome sequencing provides insights into the evolution of gene families encoding plant cell wall-degrading enzymes in longhorned beetles.</title>
        <authorList>
            <person name="Shin N.R."/>
            <person name="Okamura Y."/>
            <person name="Kirsch R."/>
            <person name="Pauchet Y."/>
        </authorList>
    </citation>
    <scope>NUCLEOTIDE SEQUENCE</scope>
    <source>
        <strain evidence="5">RBIC_L_NR</strain>
    </source>
</reference>
<sequence length="183" mass="21257">MFVPDTQVAHMIVISGIIVELCTIYKIYTVTVILLLHSLVNMNMRFRICIKALDANAQPGTPEELYNQRQSSTRSIIERCNVVLKLRFRCLLKHRVLHYTPQTSCKIINSCVILHNICIQNGIAPIELDYDPEDQYVNINYGMYPEVAEINDNYCRAGNPELVAGRRIQQLIIRNHFYRNRFD</sequence>
<keyword evidence="3" id="KW-1133">Transmembrane helix</keyword>
<accession>A0AAV8WSD8</accession>
<comment type="caution">
    <text evidence="5">The sequence shown here is derived from an EMBL/GenBank/DDBJ whole genome shotgun (WGS) entry which is preliminary data.</text>
</comment>
<dbReference type="GO" id="GO:0046872">
    <property type="term" value="F:metal ion binding"/>
    <property type="evidence" value="ECO:0007669"/>
    <property type="project" value="UniProtKB-KW"/>
</dbReference>
<organism evidence="5 6">
    <name type="scientific">Rhamnusium bicolor</name>
    <dbReference type="NCBI Taxonomy" id="1586634"/>
    <lineage>
        <taxon>Eukaryota</taxon>
        <taxon>Metazoa</taxon>
        <taxon>Ecdysozoa</taxon>
        <taxon>Arthropoda</taxon>
        <taxon>Hexapoda</taxon>
        <taxon>Insecta</taxon>
        <taxon>Pterygota</taxon>
        <taxon>Neoptera</taxon>
        <taxon>Endopterygota</taxon>
        <taxon>Coleoptera</taxon>
        <taxon>Polyphaga</taxon>
        <taxon>Cucujiformia</taxon>
        <taxon>Chrysomeloidea</taxon>
        <taxon>Cerambycidae</taxon>
        <taxon>Lepturinae</taxon>
        <taxon>Rhagiini</taxon>
        <taxon>Rhamnusium</taxon>
    </lineage>
</organism>
<gene>
    <name evidence="5" type="ORF">NQ314_017815</name>
</gene>